<feature type="compositionally biased region" description="Basic residues" evidence="1">
    <location>
        <begin position="134"/>
        <end position="147"/>
    </location>
</feature>
<feature type="compositionally biased region" description="Basic and acidic residues" evidence="1">
    <location>
        <begin position="123"/>
        <end position="133"/>
    </location>
</feature>
<feature type="region of interest" description="Disordered" evidence="1">
    <location>
        <begin position="97"/>
        <end position="165"/>
    </location>
</feature>
<evidence type="ECO:0000313" key="3">
    <source>
        <dbReference type="Proteomes" id="UP001146793"/>
    </source>
</evidence>
<comment type="caution">
    <text evidence="2">The sequence shown here is derived from an EMBL/GenBank/DDBJ whole genome shotgun (WGS) entry which is preliminary data.</text>
</comment>
<dbReference type="AlphaFoldDB" id="A0AAV7ZXT2"/>
<proteinExistence type="predicted"/>
<feature type="compositionally biased region" description="Low complexity" evidence="1">
    <location>
        <begin position="149"/>
        <end position="165"/>
    </location>
</feature>
<accession>A0AAV7ZXT2</accession>
<dbReference type="Proteomes" id="UP001146793">
    <property type="component" value="Unassembled WGS sequence"/>
</dbReference>
<gene>
    <name evidence="2" type="ORF">M0812_11146</name>
</gene>
<evidence type="ECO:0000313" key="2">
    <source>
        <dbReference type="EMBL" id="KAJ3445275.1"/>
    </source>
</evidence>
<protein>
    <submittedName>
        <fullName evidence="2">Uncharacterized protein</fullName>
    </submittedName>
</protein>
<organism evidence="2 3">
    <name type="scientific">Anaeramoeba flamelloides</name>
    <dbReference type="NCBI Taxonomy" id="1746091"/>
    <lineage>
        <taxon>Eukaryota</taxon>
        <taxon>Metamonada</taxon>
        <taxon>Anaeramoebidae</taxon>
        <taxon>Anaeramoeba</taxon>
    </lineage>
</organism>
<evidence type="ECO:0000256" key="1">
    <source>
        <dbReference type="SAM" id="MobiDB-lite"/>
    </source>
</evidence>
<reference evidence="2" key="1">
    <citation type="submission" date="2022-08" db="EMBL/GenBank/DDBJ databases">
        <title>Novel sulphate-reducing endosymbionts in the free-living metamonad Anaeramoeba.</title>
        <authorList>
            <person name="Jerlstrom-Hultqvist J."/>
            <person name="Cepicka I."/>
            <person name="Gallot-Lavallee L."/>
            <person name="Salas-Leiva D."/>
            <person name="Curtis B.A."/>
            <person name="Zahonova K."/>
            <person name="Pipaliya S."/>
            <person name="Dacks J."/>
            <person name="Roger A.J."/>
        </authorList>
    </citation>
    <scope>NUCLEOTIDE SEQUENCE</scope>
    <source>
        <strain evidence="2">Busselton2</strain>
    </source>
</reference>
<sequence length="190" mass="22130">MKYDQNEHDVMLYEVWPSYNTIFCEGSCFTGPDNKQLFFTSGDHYEATVPPILLGEITEEKVVNFPSPWISKEPMGLDKFEWKVPIDTDIEEIIRLKKENDELNPKQQPKKKTKANNKLVRQNKKDKEKEKEKKKNKKNIKKKKKNKQSSNTDTTTTISSYSSLSSDYSFTDISSVEISQSNEEELKLIH</sequence>
<dbReference type="EMBL" id="JANTQA010000023">
    <property type="protein sequence ID" value="KAJ3445275.1"/>
    <property type="molecule type" value="Genomic_DNA"/>
</dbReference>
<name>A0AAV7ZXT2_9EUKA</name>